<dbReference type="Proteomes" id="UP000034705">
    <property type="component" value="Unassembled WGS sequence"/>
</dbReference>
<keyword evidence="3" id="KW-0812">Transmembrane</keyword>
<accession>A0A0G1PN64</accession>
<protein>
    <submittedName>
        <fullName evidence="4">Uncharacterized protein</fullName>
    </submittedName>
</protein>
<evidence type="ECO:0000313" key="4">
    <source>
        <dbReference type="EMBL" id="KKU34186.1"/>
    </source>
</evidence>
<name>A0A0G1PN64_9BACT</name>
<comment type="caution">
    <text evidence="4">The sequence shown here is derived from an EMBL/GenBank/DDBJ whole genome shotgun (WGS) entry which is preliminary data.</text>
</comment>
<evidence type="ECO:0000256" key="2">
    <source>
        <dbReference type="SAM" id="MobiDB-lite"/>
    </source>
</evidence>
<proteinExistence type="predicted"/>
<organism evidence="4 5">
    <name type="scientific">Candidatus Uhrbacteria bacterium GW2011_GWF2_46_218</name>
    <dbReference type="NCBI Taxonomy" id="1619001"/>
    <lineage>
        <taxon>Bacteria</taxon>
        <taxon>Candidatus Uhriibacteriota</taxon>
    </lineage>
</organism>
<feature type="coiled-coil region" evidence="1">
    <location>
        <begin position="34"/>
        <end position="61"/>
    </location>
</feature>
<dbReference type="AlphaFoldDB" id="A0A0G1PN64"/>
<gene>
    <name evidence="4" type="ORF">UX45_C0003G0077</name>
</gene>
<feature type="transmembrane region" description="Helical" evidence="3">
    <location>
        <begin position="6"/>
        <end position="28"/>
    </location>
</feature>
<keyword evidence="3" id="KW-0472">Membrane</keyword>
<feature type="region of interest" description="Disordered" evidence="2">
    <location>
        <begin position="88"/>
        <end position="110"/>
    </location>
</feature>
<dbReference type="EMBL" id="LCMG01000003">
    <property type="protein sequence ID" value="KKU34186.1"/>
    <property type="molecule type" value="Genomic_DNA"/>
</dbReference>
<evidence type="ECO:0000313" key="5">
    <source>
        <dbReference type="Proteomes" id="UP000034705"/>
    </source>
</evidence>
<keyword evidence="1" id="KW-0175">Coiled coil</keyword>
<reference evidence="4 5" key="1">
    <citation type="journal article" date="2015" name="Nature">
        <title>rRNA introns, odd ribosomes, and small enigmatic genomes across a large radiation of phyla.</title>
        <authorList>
            <person name="Brown C.T."/>
            <person name="Hug L.A."/>
            <person name="Thomas B.C."/>
            <person name="Sharon I."/>
            <person name="Castelle C.J."/>
            <person name="Singh A."/>
            <person name="Wilkins M.J."/>
            <person name="Williams K.H."/>
            <person name="Banfield J.F."/>
        </authorList>
    </citation>
    <scope>NUCLEOTIDE SEQUENCE [LARGE SCALE GENOMIC DNA]</scope>
</reference>
<evidence type="ECO:0000256" key="3">
    <source>
        <dbReference type="SAM" id="Phobius"/>
    </source>
</evidence>
<keyword evidence="3" id="KW-1133">Transmembrane helix</keyword>
<sequence length="110" mass="12776">MFSPLDILYIVLAFCVLWFTAALFWLLWQIAMIFRNINMAVSDLREKLNKIEEAISFIRGKFDHASSMLTILVSGVGKVVEYAMEKRREAPAQKSYKGKRKKIVQDETEE</sequence>
<evidence type="ECO:0000256" key="1">
    <source>
        <dbReference type="SAM" id="Coils"/>
    </source>
</evidence>